<sequence>MKLGNEGFIGSPTEENCVGANHDCLGCERSRVRVGTELRSGFDRCRESNSVLKVGIQSWKSSLKLRVKVNFNIEIGSLDLWSGSGSTSSSKSRVVAISLESVLGAGLELRLPLGLSSWAGT</sequence>
<proteinExistence type="predicted"/>
<accession>A0ABS8T7X2</accession>
<protein>
    <submittedName>
        <fullName evidence="1">Uncharacterized protein</fullName>
    </submittedName>
</protein>
<dbReference type="EMBL" id="JACEIK010001235">
    <property type="protein sequence ID" value="MCD7467497.1"/>
    <property type="molecule type" value="Genomic_DNA"/>
</dbReference>
<evidence type="ECO:0000313" key="1">
    <source>
        <dbReference type="EMBL" id="MCD7467497.1"/>
    </source>
</evidence>
<keyword evidence="2" id="KW-1185">Reference proteome</keyword>
<gene>
    <name evidence="1" type="ORF">HAX54_004961</name>
</gene>
<dbReference type="Proteomes" id="UP000823775">
    <property type="component" value="Unassembled WGS sequence"/>
</dbReference>
<organism evidence="1 2">
    <name type="scientific">Datura stramonium</name>
    <name type="common">Jimsonweed</name>
    <name type="synonym">Common thornapple</name>
    <dbReference type="NCBI Taxonomy" id="4076"/>
    <lineage>
        <taxon>Eukaryota</taxon>
        <taxon>Viridiplantae</taxon>
        <taxon>Streptophyta</taxon>
        <taxon>Embryophyta</taxon>
        <taxon>Tracheophyta</taxon>
        <taxon>Spermatophyta</taxon>
        <taxon>Magnoliopsida</taxon>
        <taxon>eudicotyledons</taxon>
        <taxon>Gunneridae</taxon>
        <taxon>Pentapetalae</taxon>
        <taxon>asterids</taxon>
        <taxon>lamiids</taxon>
        <taxon>Solanales</taxon>
        <taxon>Solanaceae</taxon>
        <taxon>Solanoideae</taxon>
        <taxon>Datureae</taxon>
        <taxon>Datura</taxon>
    </lineage>
</organism>
<comment type="caution">
    <text evidence="1">The sequence shown here is derived from an EMBL/GenBank/DDBJ whole genome shotgun (WGS) entry which is preliminary data.</text>
</comment>
<name>A0ABS8T7X2_DATST</name>
<reference evidence="1 2" key="1">
    <citation type="journal article" date="2021" name="BMC Genomics">
        <title>Datura genome reveals duplications of psychoactive alkaloid biosynthetic genes and high mutation rate following tissue culture.</title>
        <authorList>
            <person name="Rajewski A."/>
            <person name="Carter-House D."/>
            <person name="Stajich J."/>
            <person name="Litt A."/>
        </authorList>
    </citation>
    <scope>NUCLEOTIDE SEQUENCE [LARGE SCALE GENOMIC DNA]</scope>
    <source>
        <strain evidence="1">AR-01</strain>
    </source>
</reference>
<evidence type="ECO:0000313" key="2">
    <source>
        <dbReference type="Proteomes" id="UP000823775"/>
    </source>
</evidence>